<dbReference type="KEGG" id="dwd:DSCW_24190"/>
<evidence type="ECO:0000256" key="6">
    <source>
        <dbReference type="ARBA" id="ARBA00022777"/>
    </source>
</evidence>
<dbReference type="Gene3D" id="3.30.230.10">
    <property type="match status" value="1"/>
</dbReference>
<organism evidence="12 13">
    <name type="scientific">Desulfosarcina widdelii</name>
    <dbReference type="NCBI Taxonomy" id="947919"/>
    <lineage>
        <taxon>Bacteria</taxon>
        <taxon>Pseudomonadati</taxon>
        <taxon>Thermodesulfobacteriota</taxon>
        <taxon>Desulfobacteria</taxon>
        <taxon>Desulfobacterales</taxon>
        <taxon>Desulfosarcinaceae</taxon>
        <taxon>Desulfosarcina</taxon>
    </lineage>
</organism>
<evidence type="ECO:0000256" key="4">
    <source>
        <dbReference type="ARBA" id="ARBA00022679"/>
    </source>
</evidence>
<dbReference type="PANTHER" id="PTHR43527">
    <property type="entry name" value="4-DIPHOSPHOCYTIDYL-2-C-METHYL-D-ERYTHRITOL KINASE, CHLOROPLASTIC"/>
    <property type="match status" value="1"/>
</dbReference>
<reference evidence="12 13" key="1">
    <citation type="submission" date="2019-11" db="EMBL/GenBank/DDBJ databases">
        <title>Comparative genomics of hydrocarbon-degrading Desulfosarcina strains.</title>
        <authorList>
            <person name="Watanabe M."/>
            <person name="Kojima H."/>
            <person name="Fukui M."/>
        </authorList>
    </citation>
    <scope>NUCLEOTIDE SEQUENCE [LARGE SCALE GENOMIC DNA]</scope>
    <source>
        <strain evidence="12 13">PP31</strain>
    </source>
</reference>
<evidence type="ECO:0000256" key="7">
    <source>
        <dbReference type="ARBA" id="ARBA00022840"/>
    </source>
</evidence>
<evidence type="ECO:0000256" key="1">
    <source>
        <dbReference type="ARBA" id="ARBA00009684"/>
    </source>
</evidence>
<evidence type="ECO:0000313" key="12">
    <source>
        <dbReference type="EMBL" id="BBO75002.1"/>
    </source>
</evidence>
<dbReference type="Pfam" id="PF00288">
    <property type="entry name" value="GHMP_kinases_N"/>
    <property type="match status" value="1"/>
</dbReference>
<gene>
    <name evidence="9 12" type="primary">ispE</name>
    <name evidence="12" type="ORF">DSCW_24190</name>
</gene>
<dbReference type="EC" id="2.7.1.148" evidence="2 9"/>
<dbReference type="InterPro" id="IPR004424">
    <property type="entry name" value="IspE"/>
</dbReference>
<keyword evidence="9" id="KW-0414">Isoprene biosynthesis</keyword>
<feature type="binding site" evidence="9">
    <location>
        <begin position="94"/>
        <end position="104"/>
    </location>
    <ligand>
        <name>ATP</name>
        <dbReference type="ChEBI" id="CHEBI:30616"/>
    </ligand>
</feature>
<evidence type="ECO:0000259" key="10">
    <source>
        <dbReference type="Pfam" id="PF00288"/>
    </source>
</evidence>
<dbReference type="InterPro" id="IPR020568">
    <property type="entry name" value="Ribosomal_Su5_D2-typ_SF"/>
</dbReference>
<evidence type="ECO:0000256" key="3">
    <source>
        <dbReference type="ARBA" id="ARBA00017473"/>
    </source>
</evidence>
<dbReference type="InterPro" id="IPR036554">
    <property type="entry name" value="GHMP_kinase_C_sf"/>
</dbReference>
<comment type="similarity">
    <text evidence="1 9">Belongs to the GHMP kinase family. IspE subfamily.</text>
</comment>
<dbReference type="UniPathway" id="UPA00056">
    <property type="reaction ID" value="UER00094"/>
</dbReference>
<evidence type="ECO:0000256" key="9">
    <source>
        <dbReference type="HAMAP-Rule" id="MF_00061"/>
    </source>
</evidence>
<protein>
    <recommendedName>
        <fullName evidence="3 9">4-diphosphocytidyl-2-C-methyl-D-erythritol kinase</fullName>
        <shortName evidence="9">CMK</shortName>
        <ecNumber evidence="2 9">2.7.1.148</ecNumber>
    </recommendedName>
    <alternativeName>
        <fullName evidence="8 9">4-(cytidine-5'-diphospho)-2-C-methyl-D-erythritol kinase</fullName>
    </alternativeName>
</protein>
<dbReference type="SUPFAM" id="SSF54211">
    <property type="entry name" value="Ribosomal protein S5 domain 2-like"/>
    <property type="match status" value="1"/>
</dbReference>
<evidence type="ECO:0000259" key="11">
    <source>
        <dbReference type="Pfam" id="PF08544"/>
    </source>
</evidence>
<dbReference type="AlphaFoldDB" id="A0A5K7YZ61"/>
<dbReference type="PANTHER" id="PTHR43527:SF2">
    <property type="entry name" value="4-DIPHOSPHOCYTIDYL-2-C-METHYL-D-ERYTHRITOL KINASE, CHLOROPLASTIC"/>
    <property type="match status" value="1"/>
</dbReference>
<keyword evidence="5 9" id="KW-0547">Nucleotide-binding</keyword>
<dbReference type="RefSeq" id="WP_170302238.1">
    <property type="nucleotide sequence ID" value="NZ_AP021875.1"/>
</dbReference>
<evidence type="ECO:0000256" key="2">
    <source>
        <dbReference type="ARBA" id="ARBA00012052"/>
    </source>
</evidence>
<keyword evidence="4 9" id="KW-0808">Transferase</keyword>
<dbReference type="GO" id="GO:0016114">
    <property type="term" value="P:terpenoid biosynthetic process"/>
    <property type="evidence" value="ECO:0007669"/>
    <property type="project" value="UniProtKB-UniRule"/>
</dbReference>
<keyword evidence="7 9" id="KW-0067">ATP-binding</keyword>
<evidence type="ECO:0000256" key="5">
    <source>
        <dbReference type="ARBA" id="ARBA00022741"/>
    </source>
</evidence>
<evidence type="ECO:0000313" key="13">
    <source>
        <dbReference type="Proteomes" id="UP000427769"/>
    </source>
</evidence>
<dbReference type="GO" id="GO:0050515">
    <property type="term" value="F:4-(cytidine 5'-diphospho)-2-C-methyl-D-erythritol kinase activity"/>
    <property type="evidence" value="ECO:0007669"/>
    <property type="project" value="UniProtKB-UniRule"/>
</dbReference>
<dbReference type="EMBL" id="AP021875">
    <property type="protein sequence ID" value="BBO75002.1"/>
    <property type="molecule type" value="Genomic_DNA"/>
</dbReference>
<feature type="domain" description="GHMP kinase C-terminal" evidence="11">
    <location>
        <begin position="210"/>
        <end position="269"/>
    </location>
</feature>
<keyword evidence="6 9" id="KW-0418">Kinase</keyword>
<dbReference type="SUPFAM" id="SSF55060">
    <property type="entry name" value="GHMP Kinase, C-terminal domain"/>
    <property type="match status" value="1"/>
</dbReference>
<dbReference type="InterPro" id="IPR014721">
    <property type="entry name" value="Ribsml_uS5_D2-typ_fold_subgr"/>
</dbReference>
<feature type="domain" description="GHMP kinase N-terminal" evidence="10">
    <location>
        <begin position="61"/>
        <end position="144"/>
    </location>
</feature>
<dbReference type="Proteomes" id="UP000427769">
    <property type="component" value="Chromosome"/>
</dbReference>
<dbReference type="NCBIfam" id="NF011202">
    <property type="entry name" value="PRK14608.1"/>
    <property type="match status" value="1"/>
</dbReference>
<dbReference type="PIRSF" id="PIRSF010376">
    <property type="entry name" value="IspE"/>
    <property type="match status" value="1"/>
</dbReference>
<dbReference type="InterPro" id="IPR006204">
    <property type="entry name" value="GHMP_kinase_N_dom"/>
</dbReference>
<evidence type="ECO:0000256" key="8">
    <source>
        <dbReference type="ARBA" id="ARBA00032554"/>
    </source>
</evidence>
<dbReference type="GO" id="GO:0005524">
    <property type="term" value="F:ATP binding"/>
    <property type="evidence" value="ECO:0007669"/>
    <property type="project" value="UniProtKB-UniRule"/>
</dbReference>
<comment type="function">
    <text evidence="9">Catalyzes the phosphorylation of the position 2 hydroxy group of 4-diphosphocytidyl-2C-methyl-D-erythritol.</text>
</comment>
<dbReference type="Gene3D" id="3.30.70.890">
    <property type="entry name" value="GHMP kinase, C-terminal domain"/>
    <property type="match status" value="1"/>
</dbReference>
<feature type="active site" evidence="9">
    <location>
        <position position="6"/>
    </location>
</feature>
<keyword evidence="13" id="KW-1185">Reference proteome</keyword>
<dbReference type="Pfam" id="PF08544">
    <property type="entry name" value="GHMP_kinases_C"/>
    <property type="match status" value="1"/>
</dbReference>
<name>A0A5K7YZ61_9BACT</name>
<dbReference type="InterPro" id="IPR013750">
    <property type="entry name" value="GHMP_kinase_C_dom"/>
</dbReference>
<dbReference type="HAMAP" id="MF_00061">
    <property type="entry name" value="IspE"/>
    <property type="match status" value="1"/>
</dbReference>
<dbReference type="NCBIfam" id="TIGR00154">
    <property type="entry name" value="ispE"/>
    <property type="match status" value="1"/>
</dbReference>
<sequence length="291" mass="31426">MKAPAKINLFLRVTGRRPDGFHELVSLMCPVALYDNLTLTPAKQGIHVICGHPDVPEDASNLADRAARLFMETAIHESFPSVSGLTIQIDKKIPVGAGLGGGSSDAAAVLTALNRHRGYPLSTAALMELAGRLGADVPFFIQGGAALATGIGDRLEPFSHLTSWTALLVYPNVAVSTAWVYKNLNLRLTKDEKKLRKFHFKGRFFNVAEHLVNDLEPVTAKAFPVIEEIKRLLLAHGAAGAMMSGSGSTVFGLFETPGRAKSAYSALCDNQRSQNWTLYVADLLIHRPVIA</sequence>
<comment type="pathway">
    <text evidence="9">Isoprenoid biosynthesis; isopentenyl diphosphate biosynthesis via DXP pathway; isopentenyl diphosphate from 1-deoxy-D-xylulose 5-phosphate: step 3/6.</text>
</comment>
<proteinExistence type="inferred from homology"/>
<feature type="active site" evidence="9">
    <location>
        <position position="136"/>
    </location>
</feature>
<dbReference type="GO" id="GO:0019288">
    <property type="term" value="P:isopentenyl diphosphate biosynthetic process, methylerythritol 4-phosphate pathway"/>
    <property type="evidence" value="ECO:0007669"/>
    <property type="project" value="UniProtKB-UniRule"/>
</dbReference>
<comment type="catalytic activity">
    <reaction evidence="9">
        <text>4-CDP-2-C-methyl-D-erythritol + ATP = 4-CDP-2-C-methyl-D-erythritol 2-phosphate + ADP + H(+)</text>
        <dbReference type="Rhea" id="RHEA:18437"/>
        <dbReference type="ChEBI" id="CHEBI:15378"/>
        <dbReference type="ChEBI" id="CHEBI:30616"/>
        <dbReference type="ChEBI" id="CHEBI:57823"/>
        <dbReference type="ChEBI" id="CHEBI:57919"/>
        <dbReference type="ChEBI" id="CHEBI:456216"/>
        <dbReference type="EC" id="2.7.1.148"/>
    </reaction>
</comment>
<accession>A0A5K7YZ61</accession>